<dbReference type="AlphaFoldDB" id="A0A6M3KW39"/>
<proteinExistence type="predicted"/>
<gene>
    <name evidence="2" type="ORF">MM415B02217_0006</name>
</gene>
<feature type="coiled-coil region" evidence="1">
    <location>
        <begin position="124"/>
        <end position="151"/>
    </location>
</feature>
<evidence type="ECO:0000313" key="2">
    <source>
        <dbReference type="EMBL" id="QJA85478.1"/>
    </source>
</evidence>
<dbReference type="EMBL" id="MT142577">
    <property type="protein sequence ID" value="QJA85478.1"/>
    <property type="molecule type" value="Genomic_DNA"/>
</dbReference>
<accession>A0A6M3KW39</accession>
<reference evidence="2" key="1">
    <citation type="submission" date="2020-03" db="EMBL/GenBank/DDBJ databases">
        <title>The deep terrestrial virosphere.</title>
        <authorList>
            <person name="Holmfeldt K."/>
            <person name="Nilsson E."/>
            <person name="Simone D."/>
            <person name="Lopez-Fernandez M."/>
            <person name="Wu X."/>
            <person name="de Brujin I."/>
            <person name="Lundin D."/>
            <person name="Andersson A."/>
            <person name="Bertilsson S."/>
            <person name="Dopson M."/>
        </authorList>
    </citation>
    <scope>NUCLEOTIDE SEQUENCE</scope>
    <source>
        <strain evidence="2">MM415B02217</strain>
    </source>
</reference>
<name>A0A6M3KW39_9ZZZZ</name>
<protein>
    <submittedName>
        <fullName evidence="2">Uncharacterized protein</fullName>
    </submittedName>
</protein>
<organism evidence="2">
    <name type="scientific">viral metagenome</name>
    <dbReference type="NCBI Taxonomy" id="1070528"/>
    <lineage>
        <taxon>unclassified sequences</taxon>
        <taxon>metagenomes</taxon>
        <taxon>organismal metagenomes</taxon>
    </lineage>
</organism>
<sequence>MSIQKGKVFEKETAALAGVSSKGVPYGKRIQKSGAIGTTEGISALAGDARWILPWLDSEVHLECKHGYSEKGQERKSMRLEREWFDKHMIQAKALDFYPAFAFKFKFTQQNGMSKMVVIPFPVMERILHEANNVYEELEELRRELVMWEQGIKVREE</sequence>
<evidence type="ECO:0000256" key="1">
    <source>
        <dbReference type="SAM" id="Coils"/>
    </source>
</evidence>
<keyword evidence="1" id="KW-0175">Coiled coil</keyword>